<dbReference type="SUPFAM" id="SSF52374">
    <property type="entry name" value="Nucleotidylyl transferase"/>
    <property type="match status" value="1"/>
</dbReference>
<dbReference type="GO" id="GO:0008270">
    <property type="term" value="F:zinc ion binding"/>
    <property type="evidence" value="ECO:0007669"/>
    <property type="project" value="UniProtKB-UniRule"/>
</dbReference>
<dbReference type="InterPro" id="IPR056411">
    <property type="entry name" value="CysS_C"/>
</dbReference>
<dbReference type="InterPro" id="IPR014729">
    <property type="entry name" value="Rossmann-like_a/b/a_fold"/>
</dbReference>
<dbReference type="Gene3D" id="3.40.50.620">
    <property type="entry name" value="HUPs"/>
    <property type="match status" value="1"/>
</dbReference>
<evidence type="ECO:0000256" key="10">
    <source>
        <dbReference type="ARBA" id="ARBA00022917"/>
    </source>
</evidence>
<dbReference type="GO" id="GO:0004817">
    <property type="term" value="F:cysteine-tRNA ligase activity"/>
    <property type="evidence" value="ECO:0007669"/>
    <property type="project" value="UniProtKB-UniRule"/>
</dbReference>
<dbReference type="AlphaFoldDB" id="A0AAJ1BE72"/>
<feature type="short sequence motif" description="'KMSKS' region" evidence="13">
    <location>
        <begin position="274"/>
        <end position="278"/>
    </location>
</feature>
<dbReference type="PANTHER" id="PTHR10890:SF30">
    <property type="entry name" value="CYSTEINE--TRNA LIGASE"/>
    <property type="match status" value="1"/>
</dbReference>
<comment type="caution">
    <text evidence="16">The sequence shown here is derived from an EMBL/GenBank/DDBJ whole genome shotgun (WGS) entry which is preliminary data.</text>
</comment>
<comment type="subcellular location">
    <subcellularLocation>
        <location evidence="1 13">Cytoplasm</location>
    </subcellularLocation>
</comment>
<proteinExistence type="inferred from homology"/>
<dbReference type="GO" id="GO:0005524">
    <property type="term" value="F:ATP binding"/>
    <property type="evidence" value="ECO:0007669"/>
    <property type="project" value="UniProtKB-UniRule"/>
</dbReference>
<dbReference type="SMART" id="SM00840">
    <property type="entry name" value="DALR_2"/>
    <property type="match status" value="1"/>
</dbReference>
<feature type="binding site" evidence="13">
    <location>
        <position position="243"/>
    </location>
    <ligand>
        <name>Zn(2+)</name>
        <dbReference type="ChEBI" id="CHEBI:29105"/>
    </ligand>
</feature>
<protein>
    <recommendedName>
        <fullName evidence="13">Cysteine--tRNA ligase</fullName>
        <ecNumber evidence="13">6.1.1.16</ecNumber>
    </recommendedName>
    <alternativeName>
        <fullName evidence="13">Cysteinyl-tRNA synthetase</fullName>
        <shortName evidence="13">CysRS</shortName>
    </alternativeName>
</protein>
<dbReference type="Proteomes" id="UP001200537">
    <property type="component" value="Unassembled WGS sequence"/>
</dbReference>
<sequence length="481" mass="53151">MSLRIYDSARHQIVDFEPVKAGHVGIYLCGATVQGSPHIGHVRSAIAFDVLIRWLRRSGYQVTYVRNVTDIDDKILNKSAEAGWPWWAWAYRFEQEFAAAYRALGVLPPTYEPRATGQIPEQIALTQRLIDAGHAYSDGNGNVYFDVKSLKDYGSLTRQKLSDMRTTEDESQIDNQTEAGKRDPRDFALWKAAKSSEPETAKWDSPWGKGRPGWHLECSAMSRRYLGEAFDIHGGGIDLRFPHHENEQAQSHGAGWPFAKYWMHNAWVTIKGEKMSKSLGNSLVVSEILKTTPAAVLRLALGTTHYRSTVEYSPETLEQAGETWNKFTSSLARFAQAAPEVAEASAEDLAAAALPEAFCEAMDDDLNIAAAQAVIHEKIKQANTAFEGGKPAEGAQIAIQIRAMLEILGLDPLSEQWREADSSSDSAATVALEKLVTDQLEQRVQARKEKDWARADGIRDRLGAAGIIIEDGAGGSTWHLG</sequence>
<dbReference type="PRINTS" id="PR00983">
    <property type="entry name" value="TRNASYNTHCYS"/>
</dbReference>
<keyword evidence="9 13" id="KW-0067">ATP-binding</keyword>
<dbReference type="RefSeq" id="WP_238128235.1">
    <property type="nucleotide sequence ID" value="NZ_JAKNHJ010000014.1"/>
</dbReference>
<keyword evidence="10 13" id="KW-0648">Protein biosynthesis</keyword>
<dbReference type="NCBIfam" id="TIGR00435">
    <property type="entry name" value="cysS"/>
    <property type="match status" value="1"/>
</dbReference>
<feature type="binding site" evidence="13">
    <location>
        <position position="218"/>
    </location>
    <ligand>
        <name>Zn(2+)</name>
        <dbReference type="ChEBI" id="CHEBI:29105"/>
    </ligand>
</feature>
<evidence type="ECO:0000256" key="9">
    <source>
        <dbReference type="ARBA" id="ARBA00022840"/>
    </source>
</evidence>
<gene>
    <name evidence="13 16" type="primary">cysS</name>
    <name evidence="16" type="ORF">L0M99_07325</name>
</gene>
<evidence type="ECO:0000313" key="16">
    <source>
        <dbReference type="EMBL" id="MCG4618302.1"/>
    </source>
</evidence>
<evidence type="ECO:0000256" key="4">
    <source>
        <dbReference type="ARBA" id="ARBA00022490"/>
    </source>
</evidence>
<evidence type="ECO:0000256" key="11">
    <source>
        <dbReference type="ARBA" id="ARBA00023146"/>
    </source>
</evidence>
<keyword evidence="5 13" id="KW-0436">Ligase</keyword>
<feature type="binding site" evidence="13">
    <location>
        <position position="277"/>
    </location>
    <ligand>
        <name>ATP</name>
        <dbReference type="ChEBI" id="CHEBI:30616"/>
    </ligand>
</feature>
<dbReference type="InterPro" id="IPR009080">
    <property type="entry name" value="tRNAsynth_Ia_anticodon-bd"/>
</dbReference>
<dbReference type="EC" id="6.1.1.16" evidence="13"/>
<dbReference type="Pfam" id="PF23493">
    <property type="entry name" value="CysS_C"/>
    <property type="match status" value="1"/>
</dbReference>
<evidence type="ECO:0000256" key="8">
    <source>
        <dbReference type="ARBA" id="ARBA00022833"/>
    </source>
</evidence>
<evidence type="ECO:0000256" key="14">
    <source>
        <dbReference type="SAM" id="MobiDB-lite"/>
    </source>
</evidence>
<dbReference type="CDD" id="cd00672">
    <property type="entry name" value="CysRS_core"/>
    <property type="match status" value="1"/>
</dbReference>
<dbReference type="EMBL" id="JAKNHJ010000014">
    <property type="protein sequence ID" value="MCG4618302.1"/>
    <property type="molecule type" value="Genomic_DNA"/>
</dbReference>
<reference evidence="16" key="1">
    <citation type="submission" date="2022-01" db="EMBL/GenBank/DDBJ databases">
        <title>Collection of gut derived symbiotic bacterial strains cultured from healthy donors.</title>
        <authorList>
            <person name="Lin H."/>
            <person name="Kohout C."/>
            <person name="Waligurski E."/>
            <person name="Pamer E.G."/>
        </authorList>
    </citation>
    <scope>NUCLEOTIDE SEQUENCE</scope>
    <source>
        <strain evidence="16">DFI.7.46</strain>
    </source>
</reference>
<comment type="similarity">
    <text evidence="2 13">Belongs to the class-I aminoacyl-tRNA synthetase family.</text>
</comment>
<comment type="cofactor">
    <cofactor evidence="13">
        <name>Zn(2+)</name>
        <dbReference type="ChEBI" id="CHEBI:29105"/>
    </cofactor>
    <text evidence="13">Binds 1 zinc ion per subunit.</text>
</comment>
<organism evidence="16 17">
    <name type="scientific">Varibaculum cambriense</name>
    <dbReference type="NCBI Taxonomy" id="184870"/>
    <lineage>
        <taxon>Bacteria</taxon>
        <taxon>Bacillati</taxon>
        <taxon>Actinomycetota</taxon>
        <taxon>Actinomycetes</taxon>
        <taxon>Actinomycetales</taxon>
        <taxon>Actinomycetaceae</taxon>
        <taxon>Varibaculum</taxon>
    </lineage>
</organism>
<keyword evidence="7 13" id="KW-0547">Nucleotide-binding</keyword>
<keyword evidence="8 13" id="KW-0862">Zinc</keyword>
<evidence type="ECO:0000313" key="17">
    <source>
        <dbReference type="Proteomes" id="UP001200537"/>
    </source>
</evidence>
<evidence type="ECO:0000259" key="15">
    <source>
        <dbReference type="SMART" id="SM00840"/>
    </source>
</evidence>
<dbReference type="SUPFAM" id="SSF47323">
    <property type="entry name" value="Anticodon-binding domain of a subclass of class I aminoacyl-tRNA synthetases"/>
    <property type="match status" value="1"/>
</dbReference>
<keyword evidence="11 13" id="KW-0030">Aminoacyl-tRNA synthetase</keyword>
<comment type="catalytic activity">
    <reaction evidence="12 13">
        <text>tRNA(Cys) + L-cysteine + ATP = L-cysteinyl-tRNA(Cys) + AMP + diphosphate</text>
        <dbReference type="Rhea" id="RHEA:17773"/>
        <dbReference type="Rhea" id="RHEA-COMP:9661"/>
        <dbReference type="Rhea" id="RHEA-COMP:9679"/>
        <dbReference type="ChEBI" id="CHEBI:30616"/>
        <dbReference type="ChEBI" id="CHEBI:33019"/>
        <dbReference type="ChEBI" id="CHEBI:35235"/>
        <dbReference type="ChEBI" id="CHEBI:78442"/>
        <dbReference type="ChEBI" id="CHEBI:78517"/>
        <dbReference type="ChEBI" id="CHEBI:456215"/>
        <dbReference type="EC" id="6.1.1.16"/>
    </reaction>
</comment>
<dbReference type="InterPro" id="IPR015803">
    <property type="entry name" value="Cys-tRNA-ligase"/>
</dbReference>
<dbReference type="FunFam" id="3.40.50.620:FF:000068">
    <property type="entry name" value="Cysteine--tRNA ligase"/>
    <property type="match status" value="1"/>
</dbReference>
<evidence type="ECO:0000256" key="12">
    <source>
        <dbReference type="ARBA" id="ARBA00047398"/>
    </source>
</evidence>
<feature type="domain" description="Cysteinyl-tRNA synthetase class Ia DALR" evidence="15">
    <location>
        <begin position="357"/>
        <end position="418"/>
    </location>
</feature>
<feature type="short sequence motif" description="'HIGH' region" evidence="13">
    <location>
        <begin position="31"/>
        <end position="41"/>
    </location>
</feature>
<evidence type="ECO:0000256" key="3">
    <source>
        <dbReference type="ARBA" id="ARBA00011245"/>
    </source>
</evidence>
<dbReference type="InterPro" id="IPR032678">
    <property type="entry name" value="tRNA-synt_1_cat_dom"/>
</dbReference>
<dbReference type="Gene3D" id="1.20.120.1910">
    <property type="entry name" value="Cysteine-tRNA ligase, C-terminal anti-codon recognition domain"/>
    <property type="match status" value="1"/>
</dbReference>
<evidence type="ECO:0000256" key="2">
    <source>
        <dbReference type="ARBA" id="ARBA00005594"/>
    </source>
</evidence>
<evidence type="ECO:0000256" key="6">
    <source>
        <dbReference type="ARBA" id="ARBA00022723"/>
    </source>
</evidence>
<feature type="binding site" evidence="13">
    <location>
        <position position="247"/>
    </location>
    <ligand>
        <name>Zn(2+)</name>
        <dbReference type="ChEBI" id="CHEBI:29105"/>
    </ligand>
</feature>
<dbReference type="GO" id="GO:0006423">
    <property type="term" value="P:cysteinyl-tRNA aminoacylation"/>
    <property type="evidence" value="ECO:0007669"/>
    <property type="project" value="UniProtKB-UniRule"/>
</dbReference>
<keyword evidence="4 13" id="KW-0963">Cytoplasm</keyword>
<dbReference type="Pfam" id="PF09190">
    <property type="entry name" value="DALR_2"/>
    <property type="match status" value="1"/>
</dbReference>
<evidence type="ECO:0000256" key="5">
    <source>
        <dbReference type="ARBA" id="ARBA00022598"/>
    </source>
</evidence>
<dbReference type="GO" id="GO:0005829">
    <property type="term" value="C:cytosol"/>
    <property type="evidence" value="ECO:0007669"/>
    <property type="project" value="TreeGrafter"/>
</dbReference>
<dbReference type="PANTHER" id="PTHR10890">
    <property type="entry name" value="CYSTEINYL-TRNA SYNTHETASE"/>
    <property type="match status" value="1"/>
</dbReference>
<dbReference type="HAMAP" id="MF_00041">
    <property type="entry name" value="Cys_tRNA_synth"/>
    <property type="match status" value="1"/>
</dbReference>
<dbReference type="InterPro" id="IPR015273">
    <property type="entry name" value="Cys-tRNA-synt_Ia_DALR"/>
</dbReference>
<evidence type="ECO:0000256" key="13">
    <source>
        <dbReference type="HAMAP-Rule" id="MF_00041"/>
    </source>
</evidence>
<feature type="region of interest" description="Disordered" evidence="14">
    <location>
        <begin position="161"/>
        <end position="185"/>
    </location>
</feature>
<evidence type="ECO:0000256" key="7">
    <source>
        <dbReference type="ARBA" id="ARBA00022741"/>
    </source>
</evidence>
<evidence type="ECO:0000256" key="1">
    <source>
        <dbReference type="ARBA" id="ARBA00004496"/>
    </source>
</evidence>
<name>A0AAJ1BE72_9ACTO</name>
<dbReference type="InterPro" id="IPR024909">
    <property type="entry name" value="Cys-tRNA/MSH_ligase"/>
</dbReference>
<dbReference type="Pfam" id="PF01406">
    <property type="entry name" value="tRNA-synt_1e"/>
    <property type="match status" value="1"/>
</dbReference>
<comment type="subunit">
    <text evidence="3 13">Monomer.</text>
</comment>
<feature type="binding site" evidence="13">
    <location>
        <position position="29"/>
    </location>
    <ligand>
        <name>Zn(2+)</name>
        <dbReference type="ChEBI" id="CHEBI:29105"/>
    </ligand>
</feature>
<keyword evidence="6 13" id="KW-0479">Metal-binding</keyword>
<accession>A0AAJ1BE72</accession>